<evidence type="ECO:0000256" key="5">
    <source>
        <dbReference type="ARBA" id="ARBA00023163"/>
    </source>
</evidence>
<accession>A0A7H9AZQ6</accession>
<evidence type="ECO:0000256" key="3">
    <source>
        <dbReference type="ARBA" id="ARBA00019610"/>
    </source>
</evidence>
<evidence type="ECO:0000256" key="1">
    <source>
        <dbReference type="ARBA" id="ARBA00004123"/>
    </source>
</evidence>
<comment type="subcellular location">
    <subcellularLocation>
        <location evidence="1 8">Nucleus</location>
    </subcellularLocation>
</comment>
<feature type="region of interest" description="Disordered" evidence="9">
    <location>
        <begin position="42"/>
        <end position="74"/>
    </location>
</feature>
<protein>
    <recommendedName>
        <fullName evidence="3 8">Mediator of RNA polymerase II transcription subunit 17</fullName>
    </recommendedName>
    <alternativeName>
        <fullName evidence="7 8">Mediator complex subunit 17</fullName>
    </alternativeName>
</protein>
<evidence type="ECO:0000256" key="8">
    <source>
        <dbReference type="RuleBase" id="RU364140"/>
    </source>
</evidence>
<evidence type="ECO:0000256" key="2">
    <source>
        <dbReference type="ARBA" id="ARBA00005635"/>
    </source>
</evidence>
<evidence type="ECO:0000256" key="9">
    <source>
        <dbReference type="SAM" id="MobiDB-lite"/>
    </source>
</evidence>
<keyword evidence="11" id="KW-1185">Reference proteome</keyword>
<evidence type="ECO:0000313" key="10">
    <source>
        <dbReference type="EMBL" id="QLG71706.1"/>
    </source>
</evidence>
<reference evidence="10 11" key="1">
    <citation type="submission" date="2020-07" db="EMBL/GenBank/DDBJ databases">
        <title>The yeast mating-type switching endonuclease HO is a domesticated member of an unorthodox homing genetic element family.</title>
        <authorList>
            <person name="Coughlan A.Y."/>
            <person name="Lombardi L."/>
            <person name="Braun-Galleani S."/>
            <person name="Martos A.R."/>
            <person name="Galeote V."/>
            <person name="Bigey F."/>
            <person name="Dequin S."/>
            <person name="Byrne K.P."/>
            <person name="Wolfe K.H."/>
        </authorList>
    </citation>
    <scope>NUCLEOTIDE SEQUENCE [LARGE SCALE GENOMIC DNA]</scope>
    <source>
        <strain evidence="10 11">NRRL Y-6702</strain>
    </source>
</reference>
<evidence type="ECO:0000313" key="11">
    <source>
        <dbReference type="Proteomes" id="UP000509704"/>
    </source>
</evidence>
<keyword evidence="6 8" id="KW-0539">Nucleus</keyword>
<dbReference type="Pfam" id="PF10156">
    <property type="entry name" value="Med17"/>
    <property type="match status" value="1"/>
</dbReference>
<dbReference type="GO" id="GO:0006357">
    <property type="term" value="P:regulation of transcription by RNA polymerase II"/>
    <property type="evidence" value="ECO:0007669"/>
    <property type="project" value="InterPro"/>
</dbReference>
<keyword evidence="4 8" id="KW-0805">Transcription regulation</keyword>
<organism evidence="10 11">
    <name type="scientific">Zygotorulaspora mrakii</name>
    <name type="common">Zygosaccharomyces mrakii</name>
    <dbReference type="NCBI Taxonomy" id="42260"/>
    <lineage>
        <taxon>Eukaryota</taxon>
        <taxon>Fungi</taxon>
        <taxon>Dikarya</taxon>
        <taxon>Ascomycota</taxon>
        <taxon>Saccharomycotina</taxon>
        <taxon>Saccharomycetes</taxon>
        <taxon>Saccharomycetales</taxon>
        <taxon>Saccharomycetaceae</taxon>
        <taxon>Zygotorulaspora</taxon>
    </lineage>
</organism>
<feature type="compositionally biased region" description="Polar residues" evidence="9">
    <location>
        <begin position="42"/>
        <end position="59"/>
    </location>
</feature>
<dbReference type="GO" id="GO:0016592">
    <property type="term" value="C:mediator complex"/>
    <property type="evidence" value="ECO:0007669"/>
    <property type="project" value="InterPro"/>
</dbReference>
<evidence type="ECO:0000256" key="6">
    <source>
        <dbReference type="ARBA" id="ARBA00023242"/>
    </source>
</evidence>
<proteinExistence type="inferred from homology"/>
<gene>
    <name evidence="8" type="primary">MED17</name>
    <name evidence="10" type="ORF">HG535_0C00550</name>
</gene>
<evidence type="ECO:0000256" key="4">
    <source>
        <dbReference type="ARBA" id="ARBA00023015"/>
    </source>
</evidence>
<dbReference type="GO" id="GO:0070847">
    <property type="term" value="C:core mediator complex"/>
    <property type="evidence" value="ECO:0007669"/>
    <property type="project" value="TreeGrafter"/>
</dbReference>
<dbReference type="EMBL" id="CP058606">
    <property type="protein sequence ID" value="QLG71706.1"/>
    <property type="molecule type" value="Genomic_DNA"/>
</dbReference>
<dbReference type="OrthoDB" id="5319830at2759"/>
<dbReference type="Gene3D" id="6.10.250.2620">
    <property type="match status" value="1"/>
</dbReference>
<dbReference type="InterPro" id="IPR019313">
    <property type="entry name" value="Mediator_Med17"/>
</dbReference>
<comment type="subunit">
    <text evidence="8">Component of the Mediator complex.</text>
</comment>
<dbReference type="PANTHER" id="PTHR13114:SF7">
    <property type="entry name" value="MEDIATOR OF RNA POLYMERASE II TRANSCRIPTION SUBUNIT 17"/>
    <property type="match status" value="1"/>
</dbReference>
<sequence length="677" mass="77239">MNEFPGSNDISEEGVQLALDPNLISLPLSRSTASPLVMSTNESAMNQQGTSQRTQTDSFETQEKNSTEKNLSSQTLITNPYEKYGQMPMSELIPLILLQRGPGFKFADLSEGTLMQELENEECTQIQKVDQPIDGEVSAPHVSALDEDADTAMDIDYQKKTLDNQDIKTEASEASQLVAFGDHSKDSTTQEQFLKIRKEMIDSINLAMNDSSLALEFLSLLLSSVKESTALTSMSPFLKKTVPVRSLNSDKLPQTPISRERQIGSDILSRGWKLRSLNESRAILKDNFEKLEIVMSREHVYWNKIAKYVSNKDVIFKMRDKSTGLRSLGIKYGYEDSGSTYKRDRGVAVLRNNYEHNLLELIPSSIIDNPASRANEKFVRLRIFTKIESEDDFILTGESSLDSLFLNRAANKRDQDDMRDQIQRLKAFLFEQELMYQSKKECSLLLSYGVTIENENKIVMELPNEKIEMELLPIDDSSVVNHIQDAPKVNDKRAAFMLTTLRLLLVVMFKKNLRKKLTSIRGTSSNVEKDILLIRPLLGKIRHQNYKIILRKIVKDYVLDEIRDSELIETPIFKNETVKVAVDANIARLSKSISAFDRLLEISKTKFEIKLSTKAELFLLLSSPNYCNAIVSVCYRDPETSTSFNTEFSEFKEIEEFLHFLVTEYVKYKETTIKKEE</sequence>
<evidence type="ECO:0000256" key="7">
    <source>
        <dbReference type="ARBA" id="ARBA00032014"/>
    </source>
</evidence>
<dbReference type="Proteomes" id="UP000509704">
    <property type="component" value="Chromosome 3"/>
</dbReference>
<keyword evidence="8" id="KW-0010">Activator</keyword>
<dbReference type="GO" id="GO:0003712">
    <property type="term" value="F:transcription coregulator activity"/>
    <property type="evidence" value="ECO:0007669"/>
    <property type="project" value="InterPro"/>
</dbReference>
<name>A0A7H9AZQ6_ZYGMR</name>
<comment type="similarity">
    <text evidence="2 8">Belongs to the Mediator complex subunit 17 family.</text>
</comment>
<dbReference type="AlphaFoldDB" id="A0A7H9AZQ6"/>
<keyword evidence="5 8" id="KW-0804">Transcription</keyword>
<comment type="function">
    <text evidence="8">Component of the Mediator complex, a coactivator involved in the regulated transcription of nearly all RNA polymerase II-dependent genes. Mediator functions as a bridge to convey information from gene-specific regulatory proteins to the basal RNA polymerase II transcription machinery. Mediator is recruited to promoters by direct interactions with regulatory proteins and serves as a scaffold for the assembly of a functional preinitiation complex with RNA polymerase II and the general transcription factors.</text>
</comment>
<dbReference type="PANTHER" id="PTHR13114">
    <property type="entry name" value="MEDIATOR OF RNA POLYMERASE II TRANSCRIPTION SUBUNIT 17"/>
    <property type="match status" value="1"/>
</dbReference>